<dbReference type="EMBL" id="JAGQDE010000013">
    <property type="protein sequence ID" value="MBQ0960297.1"/>
    <property type="molecule type" value="Genomic_DNA"/>
</dbReference>
<dbReference type="GO" id="GO:0006508">
    <property type="term" value="P:proteolysis"/>
    <property type="evidence" value="ECO:0007669"/>
    <property type="project" value="UniProtKB-KW"/>
</dbReference>
<keyword evidence="9 14" id="KW-0378">Hydrolase</keyword>
<evidence type="ECO:0000256" key="2">
    <source>
        <dbReference type="ARBA" id="ARBA00004496"/>
    </source>
</evidence>
<evidence type="ECO:0000256" key="12">
    <source>
        <dbReference type="SAM" id="SignalP"/>
    </source>
</evidence>
<gene>
    <name evidence="14" type="ORF">KAK06_15185</name>
</gene>
<dbReference type="InterPro" id="IPR005944">
    <property type="entry name" value="Pro_iminopeptidase"/>
</dbReference>
<comment type="similarity">
    <text evidence="3">Belongs to the peptidase S33 family.</text>
</comment>
<dbReference type="Pfam" id="PF00561">
    <property type="entry name" value="Abhydrolase_1"/>
    <property type="match status" value="1"/>
</dbReference>
<feature type="domain" description="AB hydrolase-1" evidence="13">
    <location>
        <begin position="79"/>
        <end position="435"/>
    </location>
</feature>
<accession>A0A941BK98</accession>
<evidence type="ECO:0000256" key="3">
    <source>
        <dbReference type="ARBA" id="ARBA00010088"/>
    </source>
</evidence>
<organism evidence="14 15">
    <name type="scientific">Ideonella aquatica</name>
    <dbReference type="NCBI Taxonomy" id="2824119"/>
    <lineage>
        <taxon>Bacteria</taxon>
        <taxon>Pseudomonadati</taxon>
        <taxon>Pseudomonadota</taxon>
        <taxon>Betaproteobacteria</taxon>
        <taxon>Burkholderiales</taxon>
        <taxon>Sphaerotilaceae</taxon>
        <taxon>Ideonella</taxon>
    </lineage>
</organism>
<dbReference type="PRINTS" id="PR00793">
    <property type="entry name" value="PROAMNOPTASE"/>
</dbReference>
<dbReference type="GO" id="GO:0004177">
    <property type="term" value="F:aminopeptidase activity"/>
    <property type="evidence" value="ECO:0007669"/>
    <property type="project" value="UniProtKB-KW"/>
</dbReference>
<evidence type="ECO:0000313" key="14">
    <source>
        <dbReference type="EMBL" id="MBQ0960297.1"/>
    </source>
</evidence>
<name>A0A941BK98_9BURK</name>
<feature type="chain" id="PRO_5037627151" description="Proline iminopeptidase" evidence="12">
    <location>
        <begin position="25"/>
        <end position="486"/>
    </location>
</feature>
<evidence type="ECO:0000259" key="13">
    <source>
        <dbReference type="Pfam" id="PF00561"/>
    </source>
</evidence>
<comment type="caution">
    <text evidence="14">The sequence shown here is derived from an EMBL/GenBank/DDBJ whole genome shotgun (WGS) entry which is preliminary data.</text>
</comment>
<evidence type="ECO:0000256" key="6">
    <source>
        <dbReference type="ARBA" id="ARBA00022438"/>
    </source>
</evidence>
<keyword evidence="12" id="KW-0732">Signal</keyword>
<feature type="signal peptide" evidence="12">
    <location>
        <begin position="1"/>
        <end position="24"/>
    </location>
</feature>
<dbReference type="Gene3D" id="3.40.50.1820">
    <property type="entry name" value="alpha/beta hydrolase"/>
    <property type="match status" value="1"/>
</dbReference>
<dbReference type="AlphaFoldDB" id="A0A941BK98"/>
<dbReference type="InterPro" id="IPR029058">
    <property type="entry name" value="AB_hydrolase_fold"/>
</dbReference>
<keyword evidence="6" id="KW-0031">Aminopeptidase</keyword>
<evidence type="ECO:0000256" key="10">
    <source>
        <dbReference type="ARBA" id="ARBA00029605"/>
    </source>
</evidence>
<keyword evidence="8" id="KW-0645">Protease</keyword>
<dbReference type="SUPFAM" id="SSF53474">
    <property type="entry name" value="alpha/beta-Hydrolases"/>
    <property type="match status" value="1"/>
</dbReference>
<dbReference type="InterPro" id="IPR002410">
    <property type="entry name" value="Peptidase_S33"/>
</dbReference>
<evidence type="ECO:0000313" key="15">
    <source>
        <dbReference type="Proteomes" id="UP000678374"/>
    </source>
</evidence>
<comment type="subcellular location">
    <subcellularLocation>
        <location evidence="2">Cytoplasm</location>
    </subcellularLocation>
</comment>
<dbReference type="Proteomes" id="UP000678374">
    <property type="component" value="Unassembled WGS sequence"/>
</dbReference>
<dbReference type="PANTHER" id="PTHR43722:SF1">
    <property type="entry name" value="PROLINE IMINOPEPTIDASE"/>
    <property type="match status" value="1"/>
</dbReference>
<proteinExistence type="inferred from homology"/>
<feature type="compositionally biased region" description="Basic and acidic residues" evidence="11">
    <location>
        <begin position="464"/>
        <end position="473"/>
    </location>
</feature>
<dbReference type="InterPro" id="IPR000073">
    <property type="entry name" value="AB_hydrolase_1"/>
</dbReference>
<comment type="catalytic activity">
    <reaction evidence="1">
        <text>Release of N-terminal proline from a peptide.</text>
        <dbReference type="EC" id="3.4.11.5"/>
    </reaction>
</comment>
<evidence type="ECO:0000256" key="5">
    <source>
        <dbReference type="ARBA" id="ARBA00021843"/>
    </source>
</evidence>
<evidence type="ECO:0000256" key="1">
    <source>
        <dbReference type="ARBA" id="ARBA00001585"/>
    </source>
</evidence>
<protein>
    <recommendedName>
        <fullName evidence="5">Proline iminopeptidase</fullName>
        <ecNumber evidence="4">3.4.11.5</ecNumber>
    </recommendedName>
    <alternativeName>
        <fullName evidence="10">Prolyl aminopeptidase</fullName>
    </alternativeName>
</protein>
<evidence type="ECO:0000256" key="11">
    <source>
        <dbReference type="SAM" id="MobiDB-lite"/>
    </source>
</evidence>
<keyword evidence="15" id="KW-1185">Reference proteome</keyword>
<keyword evidence="7" id="KW-0963">Cytoplasm</keyword>
<dbReference type="EC" id="3.4.11.5" evidence="4"/>
<sequence length="486" mass="51338">MARLPLLPTLIPLLLATLATTALAAASLPLTPCRLSNVAQEARCGTLQRPLDPAQPQGRQITLQVALIPALARNARQDPVVFVAGGPGQSAVDLAAHALGLFPRLLNRRPLLLVDQRGTGRSAPLYCDDRASPTRPLAELVDARRLPGELAACRQRLQQLPHGDLRHYTTTVASADLEAVRQALGLGPLNLFGGSYGTRAALDYLRQYPGSVRRLLLDGVAPPDMVLMHSMPTDQRATLDALLASAEAHRPGLAQRWQALLAAPARDWPVRHPFSGRDETLPVDSALLAALVRPALYQPALAAALPSAIDRAAAGDLGPLLALALPGPSPSGRPGLAQGQHFSVVCSEDAPLLSTQAAAATPDPAGTEALYRRICADWPRASVPPEFYRVPVSPVPVLLMSGGQDPATPPRHAQRMLQALGPKAVHALVPQAGHGVSSLGCLRELMHRFIDADDDSAALAAAREGADCAKDVPRPTPWRALSETAP</sequence>
<evidence type="ECO:0000256" key="4">
    <source>
        <dbReference type="ARBA" id="ARBA00012568"/>
    </source>
</evidence>
<dbReference type="GO" id="GO:0005737">
    <property type="term" value="C:cytoplasm"/>
    <property type="evidence" value="ECO:0007669"/>
    <property type="project" value="UniProtKB-SubCell"/>
</dbReference>
<evidence type="ECO:0000256" key="7">
    <source>
        <dbReference type="ARBA" id="ARBA00022490"/>
    </source>
</evidence>
<evidence type="ECO:0000256" key="9">
    <source>
        <dbReference type="ARBA" id="ARBA00022801"/>
    </source>
</evidence>
<dbReference type="PANTHER" id="PTHR43722">
    <property type="entry name" value="PROLINE IMINOPEPTIDASE"/>
    <property type="match status" value="1"/>
</dbReference>
<dbReference type="RefSeq" id="WP_210802968.1">
    <property type="nucleotide sequence ID" value="NZ_JAGQDE010000013.1"/>
</dbReference>
<feature type="region of interest" description="Disordered" evidence="11">
    <location>
        <begin position="464"/>
        <end position="486"/>
    </location>
</feature>
<reference evidence="14" key="1">
    <citation type="submission" date="2021-04" db="EMBL/GenBank/DDBJ databases">
        <title>The genome sequence of Ideonella sp. 4Y11.</title>
        <authorList>
            <person name="Liu Y."/>
        </authorList>
    </citation>
    <scope>NUCLEOTIDE SEQUENCE</scope>
    <source>
        <strain evidence="14">4Y11</strain>
    </source>
</reference>
<evidence type="ECO:0000256" key="8">
    <source>
        <dbReference type="ARBA" id="ARBA00022670"/>
    </source>
</evidence>